<keyword evidence="2" id="KW-0472">Membrane</keyword>
<keyword evidence="5" id="KW-1185">Reference proteome</keyword>
<proteinExistence type="predicted"/>
<dbReference type="GO" id="GO:0016301">
    <property type="term" value="F:kinase activity"/>
    <property type="evidence" value="ECO:0007669"/>
    <property type="project" value="UniProtKB-KW"/>
</dbReference>
<accession>A0ABU9NS23</accession>
<keyword evidence="4" id="KW-0808">Transferase</keyword>
<dbReference type="EMBL" id="JBCGDP010000019">
    <property type="protein sequence ID" value="MEM0578082.1"/>
    <property type="molecule type" value="Genomic_DNA"/>
</dbReference>
<feature type="transmembrane region" description="Helical" evidence="2">
    <location>
        <begin position="7"/>
        <end position="24"/>
    </location>
</feature>
<feature type="transmembrane region" description="Helical" evidence="2">
    <location>
        <begin position="36"/>
        <end position="59"/>
    </location>
</feature>
<dbReference type="InterPro" id="IPR050640">
    <property type="entry name" value="Bact_2-comp_sensor_kinase"/>
</dbReference>
<protein>
    <submittedName>
        <fullName evidence="4">Histidine kinase</fullName>
    </submittedName>
</protein>
<dbReference type="PANTHER" id="PTHR34220">
    <property type="entry name" value="SENSOR HISTIDINE KINASE YPDA"/>
    <property type="match status" value="1"/>
</dbReference>
<evidence type="ECO:0000259" key="3">
    <source>
        <dbReference type="Pfam" id="PF06580"/>
    </source>
</evidence>
<keyword evidence="2" id="KW-1133">Transmembrane helix</keyword>
<keyword evidence="4" id="KW-0418">Kinase</keyword>
<evidence type="ECO:0000313" key="4">
    <source>
        <dbReference type="EMBL" id="MEM0578082.1"/>
    </source>
</evidence>
<dbReference type="PANTHER" id="PTHR34220:SF7">
    <property type="entry name" value="SENSOR HISTIDINE KINASE YPDA"/>
    <property type="match status" value="1"/>
</dbReference>
<keyword evidence="1" id="KW-0175">Coiled coil</keyword>
<dbReference type="Proteomes" id="UP001468798">
    <property type="component" value="Unassembled WGS sequence"/>
</dbReference>
<reference evidence="4 5" key="1">
    <citation type="submission" date="2024-03" db="EMBL/GenBank/DDBJ databases">
        <title>Two novel species of the genus Flavobacterium exhibiting potentially degradation of complex polysaccharides.</title>
        <authorList>
            <person name="Lian X."/>
        </authorList>
    </citation>
    <scope>NUCLEOTIDE SEQUENCE [LARGE SCALE GENOMIC DNA]</scope>
    <source>
        <strain evidence="4 5">N6</strain>
    </source>
</reference>
<feature type="transmembrane region" description="Helical" evidence="2">
    <location>
        <begin position="105"/>
        <end position="127"/>
    </location>
</feature>
<evidence type="ECO:0000256" key="1">
    <source>
        <dbReference type="SAM" id="Coils"/>
    </source>
</evidence>
<dbReference type="RefSeq" id="WP_342692927.1">
    <property type="nucleotide sequence ID" value="NZ_JBCGDP010000019.1"/>
</dbReference>
<name>A0ABU9NS23_9FLAO</name>
<feature type="coiled-coil region" evidence="1">
    <location>
        <begin position="132"/>
        <end position="159"/>
    </location>
</feature>
<dbReference type="Pfam" id="PF06580">
    <property type="entry name" value="His_kinase"/>
    <property type="match status" value="1"/>
</dbReference>
<feature type="domain" description="Signal transduction histidine kinase internal region" evidence="3">
    <location>
        <begin position="150"/>
        <end position="227"/>
    </location>
</feature>
<gene>
    <name evidence="4" type="ORF">WFZ86_16380</name>
</gene>
<sequence length="328" mass="37693">MTVTQKLWLNAFLISPILAIYGASPPYLNQKIDFKTFLLLFIAITSASLIIWSIHISLVIRKQQMNNAEKFLTSQAILIILRISAKIAVPDHIIPGPTDFERANILYSLFFLMLPNIVIMILCNNIVTSRNKEIAERQLQDLKLQNSEAQKQVLVQQLQPHFLFNTLSALKSLIISNHYKAEEYVVRLSHFLQYSINAPTADMVDLEKELDFVEDYLALQRLRFGSAFTCTIEIPRKIYSHKLPVFALQTLVENIFKHNHFTEKKPLEFQIKYVPSGLIVTNKKNLATYVQCNNTGLANLNSRYKLLSEKEIIIDESEQNFTVIIPIL</sequence>
<feature type="transmembrane region" description="Helical" evidence="2">
    <location>
        <begin position="71"/>
        <end position="89"/>
    </location>
</feature>
<comment type="caution">
    <text evidence="4">The sequence shown here is derived from an EMBL/GenBank/DDBJ whole genome shotgun (WGS) entry which is preliminary data.</text>
</comment>
<organism evidence="4 5">
    <name type="scientific">Flavobacterium polysaccharolyticum</name>
    <dbReference type="NCBI Taxonomy" id="3133148"/>
    <lineage>
        <taxon>Bacteria</taxon>
        <taxon>Pseudomonadati</taxon>
        <taxon>Bacteroidota</taxon>
        <taxon>Flavobacteriia</taxon>
        <taxon>Flavobacteriales</taxon>
        <taxon>Flavobacteriaceae</taxon>
        <taxon>Flavobacterium</taxon>
    </lineage>
</organism>
<dbReference type="InterPro" id="IPR010559">
    <property type="entry name" value="Sig_transdc_His_kin_internal"/>
</dbReference>
<keyword evidence="2" id="KW-0812">Transmembrane</keyword>
<evidence type="ECO:0000256" key="2">
    <source>
        <dbReference type="SAM" id="Phobius"/>
    </source>
</evidence>
<evidence type="ECO:0000313" key="5">
    <source>
        <dbReference type="Proteomes" id="UP001468798"/>
    </source>
</evidence>